<dbReference type="PANTHER" id="PTHR11351:SF31">
    <property type="entry name" value="DESATURASE 1, ISOFORM A-RELATED"/>
    <property type="match status" value="1"/>
</dbReference>
<keyword evidence="8" id="KW-0408">Iron</keyword>
<dbReference type="GO" id="GO:0005789">
    <property type="term" value="C:endoplasmic reticulum membrane"/>
    <property type="evidence" value="ECO:0007669"/>
    <property type="project" value="TreeGrafter"/>
</dbReference>
<evidence type="ECO:0000313" key="14">
    <source>
        <dbReference type="EMBL" id="CAG7718829.1"/>
    </source>
</evidence>
<dbReference type="Proteomes" id="UP000708208">
    <property type="component" value="Unassembled WGS sequence"/>
</dbReference>
<dbReference type="GO" id="GO:0005506">
    <property type="term" value="F:iron ion binding"/>
    <property type="evidence" value="ECO:0007669"/>
    <property type="project" value="TreeGrafter"/>
</dbReference>
<comment type="subcellular location">
    <subcellularLocation>
        <location evidence="1">Membrane</location>
        <topology evidence="1">Multi-pass membrane protein</topology>
    </subcellularLocation>
</comment>
<evidence type="ECO:0000256" key="8">
    <source>
        <dbReference type="ARBA" id="ARBA00023004"/>
    </source>
</evidence>
<feature type="transmembrane region" description="Helical" evidence="12">
    <location>
        <begin position="98"/>
        <end position="118"/>
    </location>
</feature>
<evidence type="ECO:0000256" key="5">
    <source>
        <dbReference type="ARBA" id="ARBA00022832"/>
    </source>
</evidence>
<keyword evidence="10 12" id="KW-0472">Membrane</keyword>
<evidence type="ECO:0000256" key="6">
    <source>
        <dbReference type="ARBA" id="ARBA00022989"/>
    </source>
</evidence>
<dbReference type="EMBL" id="CAJVCH010056266">
    <property type="protein sequence ID" value="CAG7718829.1"/>
    <property type="molecule type" value="Genomic_DNA"/>
</dbReference>
<evidence type="ECO:0000313" key="15">
    <source>
        <dbReference type="Proteomes" id="UP000708208"/>
    </source>
</evidence>
<sequence>MKYCFLPLVIIFPVLISVYLIGETVLNAFYVAGCLKFIYSSHSTFLINSVAHTWGSRPYDKNITARNNRFVSLFALGEGWHNYHHAFPRDYKTSEFGLYRWNLSAALIDFFACIGWAYDLQKTRPDEIEKRVNRTADKSIHENQLLG</sequence>
<comment type="similarity">
    <text evidence="2">Belongs to the fatty acid desaturase type 1 family.</text>
</comment>
<dbReference type="Pfam" id="PF00487">
    <property type="entry name" value="FA_desaturase"/>
    <property type="match status" value="1"/>
</dbReference>
<dbReference type="PANTHER" id="PTHR11351">
    <property type="entry name" value="ACYL-COA DESATURASE"/>
    <property type="match status" value="1"/>
</dbReference>
<comment type="caution">
    <text evidence="14">The sequence shown here is derived from an EMBL/GenBank/DDBJ whole genome shotgun (WGS) entry which is preliminary data.</text>
</comment>
<accession>A0A8J2JPU4</accession>
<evidence type="ECO:0000256" key="10">
    <source>
        <dbReference type="ARBA" id="ARBA00023136"/>
    </source>
</evidence>
<dbReference type="GO" id="GO:0004768">
    <property type="term" value="F:stearoyl-CoA 9-desaturase activity"/>
    <property type="evidence" value="ECO:0007669"/>
    <property type="project" value="TreeGrafter"/>
</dbReference>
<name>A0A8J2JPU4_9HEXA</name>
<gene>
    <name evidence="14" type="ORF">AFUS01_LOCUS8197</name>
</gene>
<keyword evidence="6 12" id="KW-1133">Transmembrane helix</keyword>
<evidence type="ECO:0000256" key="7">
    <source>
        <dbReference type="ARBA" id="ARBA00023002"/>
    </source>
</evidence>
<proteinExistence type="inferred from homology"/>
<evidence type="ECO:0000256" key="3">
    <source>
        <dbReference type="ARBA" id="ARBA00022516"/>
    </source>
</evidence>
<keyword evidence="4 12" id="KW-0812">Transmembrane</keyword>
<keyword evidence="5" id="KW-0276">Fatty acid metabolism</keyword>
<keyword evidence="3" id="KW-0444">Lipid biosynthesis</keyword>
<dbReference type="CDD" id="cd03505">
    <property type="entry name" value="Delta9-FADS-like"/>
    <property type="match status" value="1"/>
</dbReference>
<evidence type="ECO:0000256" key="9">
    <source>
        <dbReference type="ARBA" id="ARBA00023098"/>
    </source>
</evidence>
<dbReference type="GO" id="GO:0006636">
    <property type="term" value="P:unsaturated fatty acid biosynthetic process"/>
    <property type="evidence" value="ECO:0007669"/>
    <property type="project" value="TreeGrafter"/>
</dbReference>
<dbReference type="InterPro" id="IPR005804">
    <property type="entry name" value="FA_desaturase_dom"/>
</dbReference>
<dbReference type="InterPro" id="IPR015876">
    <property type="entry name" value="Acyl-CoA_DS"/>
</dbReference>
<evidence type="ECO:0000256" key="12">
    <source>
        <dbReference type="SAM" id="Phobius"/>
    </source>
</evidence>
<evidence type="ECO:0000256" key="2">
    <source>
        <dbReference type="ARBA" id="ARBA00009295"/>
    </source>
</evidence>
<evidence type="ECO:0000256" key="4">
    <source>
        <dbReference type="ARBA" id="ARBA00022692"/>
    </source>
</evidence>
<protein>
    <recommendedName>
        <fullName evidence="13">Fatty acid desaturase domain-containing protein</fullName>
    </recommendedName>
</protein>
<feature type="transmembrane region" description="Helical" evidence="12">
    <location>
        <begin position="5"/>
        <end position="22"/>
    </location>
</feature>
<dbReference type="OrthoDB" id="10260134at2759"/>
<reference evidence="14" key="1">
    <citation type="submission" date="2021-06" db="EMBL/GenBank/DDBJ databases">
        <authorList>
            <person name="Hodson N. C."/>
            <person name="Mongue J. A."/>
            <person name="Jaron S. K."/>
        </authorList>
    </citation>
    <scope>NUCLEOTIDE SEQUENCE</scope>
</reference>
<feature type="domain" description="Fatty acid desaturase" evidence="13">
    <location>
        <begin position="10"/>
        <end position="102"/>
    </location>
</feature>
<evidence type="ECO:0000256" key="11">
    <source>
        <dbReference type="ARBA" id="ARBA00023160"/>
    </source>
</evidence>
<dbReference type="AlphaFoldDB" id="A0A8J2JPU4"/>
<evidence type="ECO:0000259" key="13">
    <source>
        <dbReference type="Pfam" id="PF00487"/>
    </source>
</evidence>
<evidence type="ECO:0000256" key="1">
    <source>
        <dbReference type="ARBA" id="ARBA00004141"/>
    </source>
</evidence>
<keyword evidence="9" id="KW-0443">Lipid metabolism</keyword>
<keyword evidence="7" id="KW-0560">Oxidoreductase</keyword>
<keyword evidence="15" id="KW-1185">Reference proteome</keyword>
<keyword evidence="11" id="KW-0275">Fatty acid biosynthesis</keyword>
<organism evidence="14 15">
    <name type="scientific">Allacma fusca</name>
    <dbReference type="NCBI Taxonomy" id="39272"/>
    <lineage>
        <taxon>Eukaryota</taxon>
        <taxon>Metazoa</taxon>
        <taxon>Ecdysozoa</taxon>
        <taxon>Arthropoda</taxon>
        <taxon>Hexapoda</taxon>
        <taxon>Collembola</taxon>
        <taxon>Symphypleona</taxon>
        <taxon>Sminthuridae</taxon>
        <taxon>Allacma</taxon>
    </lineage>
</organism>